<sequence length="182" mass="20952">MDVRRYTRSPSSDQDLVPEKVQTGRLNADPSHHIKSHPSQASYHISKKQILFYLNNGGDDLLKKSPKVPFPRRCLATRYRFMNCQGGFTRDEHRTERTQPMIPCSSESLNSFIHHIIQSSFHISLHPRNLNPENNSHLPEESHHRPISALRCAFHHMHSASYRTSCNTPTEPLNHNHCTSIS</sequence>
<dbReference type="Proteomes" id="UP000070700">
    <property type="component" value="Unassembled WGS sequence"/>
</dbReference>
<gene>
    <name evidence="2" type="ORF">LY89DRAFT_82673</name>
</gene>
<dbReference type="GeneID" id="28833161"/>
<dbReference type="AlphaFoldDB" id="A0A194X893"/>
<proteinExistence type="predicted"/>
<organism evidence="2 3">
    <name type="scientific">Mollisia scopiformis</name>
    <name type="common">Conifer needle endophyte fungus</name>
    <name type="synonym">Phialocephala scopiformis</name>
    <dbReference type="NCBI Taxonomy" id="149040"/>
    <lineage>
        <taxon>Eukaryota</taxon>
        <taxon>Fungi</taxon>
        <taxon>Dikarya</taxon>
        <taxon>Ascomycota</taxon>
        <taxon>Pezizomycotina</taxon>
        <taxon>Leotiomycetes</taxon>
        <taxon>Helotiales</taxon>
        <taxon>Mollisiaceae</taxon>
        <taxon>Mollisia</taxon>
    </lineage>
</organism>
<evidence type="ECO:0000313" key="3">
    <source>
        <dbReference type="Proteomes" id="UP000070700"/>
    </source>
</evidence>
<dbReference type="RefSeq" id="XP_018070743.1">
    <property type="nucleotide sequence ID" value="XM_018223435.1"/>
</dbReference>
<evidence type="ECO:0000256" key="1">
    <source>
        <dbReference type="SAM" id="MobiDB-lite"/>
    </source>
</evidence>
<dbReference type="InParanoid" id="A0A194X893"/>
<name>A0A194X893_MOLSC</name>
<protein>
    <submittedName>
        <fullName evidence="2">Uncharacterized protein</fullName>
    </submittedName>
</protein>
<dbReference type="EMBL" id="KQ947416">
    <property type="protein sequence ID" value="KUJ16388.1"/>
    <property type="molecule type" value="Genomic_DNA"/>
</dbReference>
<accession>A0A194X893</accession>
<dbReference type="KEGG" id="psco:LY89DRAFT_82673"/>
<reference evidence="2 3" key="1">
    <citation type="submission" date="2015-10" db="EMBL/GenBank/DDBJ databases">
        <title>Full genome of DAOMC 229536 Phialocephala scopiformis, a fungal endophyte of spruce producing the potent anti-insectan compound rugulosin.</title>
        <authorList>
            <consortium name="DOE Joint Genome Institute"/>
            <person name="Walker A.K."/>
            <person name="Frasz S.L."/>
            <person name="Seifert K.A."/>
            <person name="Miller J.D."/>
            <person name="Mondo S.J."/>
            <person name="Labutti K."/>
            <person name="Lipzen A."/>
            <person name="Dockter R."/>
            <person name="Kennedy M."/>
            <person name="Grigoriev I.V."/>
            <person name="Spatafora J.W."/>
        </authorList>
    </citation>
    <scope>NUCLEOTIDE SEQUENCE [LARGE SCALE GENOMIC DNA]</scope>
    <source>
        <strain evidence="2 3">CBS 120377</strain>
    </source>
</reference>
<evidence type="ECO:0000313" key="2">
    <source>
        <dbReference type="EMBL" id="KUJ16388.1"/>
    </source>
</evidence>
<feature type="region of interest" description="Disordered" evidence="1">
    <location>
        <begin position="1"/>
        <end position="20"/>
    </location>
</feature>
<keyword evidence="3" id="KW-1185">Reference proteome</keyword>